<sequence length="329" mass="34483">MTQLRRNFLVVAGLAFSGLGANAASHFLGVSQLQSECGTLYTVVSGDGCWSIAGTAKITQAQLAALNPSLNCDTLAVGQGLCLALPCSKTYSVVSGDWCAKIEQEQNVSEADLLSFNPGLACADIFAGQLLCVAPPVIDPTPPSTEPPPIELPTDPYPTIACQEKIPIAEGDTCFNLAQEHGIQLSQFTTLNSNLECSLLQAGDIACVLPACGSIYRVQSGDWCAKIEGDFSLSSGQLVTLNPGLSCNDLAPDQTLCVAPPITATPDDSVPTYSPRGEYPVFAPGNTIPQSPIASYLTADDARTTFAGDIIFQRMSPRPSMALDTQTSS</sequence>
<evidence type="ECO:0000256" key="3">
    <source>
        <dbReference type="SAM" id="SignalP"/>
    </source>
</evidence>
<name>A0A9P6EEC3_9AGAR</name>
<dbReference type="SUPFAM" id="SSF54106">
    <property type="entry name" value="LysM domain"/>
    <property type="match status" value="4"/>
</dbReference>
<feature type="domain" description="LysM" evidence="4">
    <location>
        <begin position="89"/>
        <end position="133"/>
    </location>
</feature>
<evidence type="ECO:0000256" key="1">
    <source>
        <dbReference type="ARBA" id="ARBA00022669"/>
    </source>
</evidence>
<dbReference type="PANTHER" id="PTHR34997">
    <property type="entry name" value="AM15"/>
    <property type="match status" value="1"/>
</dbReference>
<evidence type="ECO:0000256" key="2">
    <source>
        <dbReference type="ARBA" id="ARBA00023026"/>
    </source>
</evidence>
<gene>
    <name evidence="5" type="ORF">CPB83DRAFT_389786</name>
</gene>
<dbReference type="AlphaFoldDB" id="A0A9P6EEC3"/>
<dbReference type="InterPro" id="IPR036779">
    <property type="entry name" value="LysM_dom_sf"/>
</dbReference>
<dbReference type="PROSITE" id="PS51782">
    <property type="entry name" value="LYSM"/>
    <property type="match status" value="4"/>
</dbReference>
<dbReference type="Gene3D" id="3.10.350.10">
    <property type="entry name" value="LysM domain"/>
    <property type="match status" value="4"/>
</dbReference>
<dbReference type="InterPro" id="IPR052210">
    <property type="entry name" value="LysM1-like"/>
</dbReference>
<organism evidence="5 6">
    <name type="scientific">Crepidotus variabilis</name>
    <dbReference type="NCBI Taxonomy" id="179855"/>
    <lineage>
        <taxon>Eukaryota</taxon>
        <taxon>Fungi</taxon>
        <taxon>Dikarya</taxon>
        <taxon>Basidiomycota</taxon>
        <taxon>Agaricomycotina</taxon>
        <taxon>Agaricomycetes</taxon>
        <taxon>Agaricomycetidae</taxon>
        <taxon>Agaricales</taxon>
        <taxon>Agaricineae</taxon>
        <taxon>Crepidotaceae</taxon>
        <taxon>Crepidotus</taxon>
    </lineage>
</organism>
<dbReference type="OrthoDB" id="5985073at2759"/>
<protein>
    <recommendedName>
        <fullName evidence="4">LysM domain-containing protein</fullName>
    </recommendedName>
</protein>
<dbReference type="EMBL" id="MU157860">
    <property type="protein sequence ID" value="KAF9527526.1"/>
    <property type="molecule type" value="Genomic_DNA"/>
</dbReference>
<dbReference type="PANTHER" id="PTHR34997:SF1">
    <property type="entry name" value="PEPTIDOGLYCAN-BINDING LYSIN DOMAIN"/>
    <property type="match status" value="1"/>
</dbReference>
<proteinExistence type="predicted"/>
<dbReference type="InterPro" id="IPR018392">
    <property type="entry name" value="LysM"/>
</dbReference>
<feature type="chain" id="PRO_5040395019" description="LysM domain-containing protein" evidence="3">
    <location>
        <begin position="24"/>
        <end position="329"/>
    </location>
</feature>
<accession>A0A9P6EEC3</accession>
<evidence type="ECO:0000313" key="5">
    <source>
        <dbReference type="EMBL" id="KAF9527526.1"/>
    </source>
</evidence>
<reference evidence="5" key="1">
    <citation type="submission" date="2020-11" db="EMBL/GenBank/DDBJ databases">
        <authorList>
            <consortium name="DOE Joint Genome Institute"/>
            <person name="Ahrendt S."/>
            <person name="Riley R."/>
            <person name="Andreopoulos W."/>
            <person name="Labutti K."/>
            <person name="Pangilinan J."/>
            <person name="Ruiz-Duenas F.J."/>
            <person name="Barrasa J.M."/>
            <person name="Sanchez-Garcia M."/>
            <person name="Camarero S."/>
            <person name="Miyauchi S."/>
            <person name="Serrano A."/>
            <person name="Linde D."/>
            <person name="Babiker R."/>
            <person name="Drula E."/>
            <person name="Ayuso-Fernandez I."/>
            <person name="Pacheco R."/>
            <person name="Padilla G."/>
            <person name="Ferreira P."/>
            <person name="Barriuso J."/>
            <person name="Kellner H."/>
            <person name="Castanera R."/>
            <person name="Alfaro M."/>
            <person name="Ramirez L."/>
            <person name="Pisabarro A.G."/>
            <person name="Kuo A."/>
            <person name="Tritt A."/>
            <person name="Lipzen A."/>
            <person name="He G."/>
            <person name="Yan M."/>
            <person name="Ng V."/>
            <person name="Cullen D."/>
            <person name="Martin F."/>
            <person name="Rosso M.-N."/>
            <person name="Henrissat B."/>
            <person name="Hibbett D."/>
            <person name="Martinez A.T."/>
            <person name="Grigoriev I.V."/>
        </authorList>
    </citation>
    <scope>NUCLEOTIDE SEQUENCE</scope>
    <source>
        <strain evidence="5">CBS 506.95</strain>
    </source>
</reference>
<keyword evidence="1" id="KW-0147">Chitin-binding</keyword>
<dbReference type="Pfam" id="PF01476">
    <property type="entry name" value="LysM"/>
    <property type="match status" value="4"/>
</dbReference>
<comment type="caution">
    <text evidence="5">The sequence shown here is derived from an EMBL/GenBank/DDBJ whole genome shotgun (WGS) entry which is preliminary data.</text>
</comment>
<dbReference type="SMART" id="SM00257">
    <property type="entry name" value="LysM"/>
    <property type="match status" value="4"/>
</dbReference>
<keyword evidence="2" id="KW-0843">Virulence</keyword>
<dbReference type="Proteomes" id="UP000807306">
    <property type="component" value="Unassembled WGS sequence"/>
</dbReference>
<feature type="domain" description="LysM" evidence="4">
    <location>
        <begin position="214"/>
        <end position="258"/>
    </location>
</feature>
<dbReference type="GO" id="GO:0008061">
    <property type="term" value="F:chitin binding"/>
    <property type="evidence" value="ECO:0007669"/>
    <property type="project" value="UniProtKB-KW"/>
</dbReference>
<evidence type="ECO:0000259" key="4">
    <source>
        <dbReference type="PROSITE" id="PS51782"/>
    </source>
</evidence>
<evidence type="ECO:0000313" key="6">
    <source>
        <dbReference type="Proteomes" id="UP000807306"/>
    </source>
</evidence>
<dbReference type="CDD" id="cd00118">
    <property type="entry name" value="LysM"/>
    <property type="match status" value="4"/>
</dbReference>
<keyword evidence="3" id="KW-0732">Signal</keyword>
<feature type="domain" description="LysM" evidence="4">
    <location>
        <begin position="39"/>
        <end position="83"/>
    </location>
</feature>
<feature type="signal peptide" evidence="3">
    <location>
        <begin position="1"/>
        <end position="23"/>
    </location>
</feature>
<feature type="domain" description="LysM" evidence="4">
    <location>
        <begin position="164"/>
        <end position="208"/>
    </location>
</feature>
<keyword evidence="6" id="KW-1185">Reference proteome</keyword>